<dbReference type="SUPFAM" id="SSF109854">
    <property type="entry name" value="DinB/YfiT-like putative metalloenzymes"/>
    <property type="match status" value="1"/>
</dbReference>
<proteinExistence type="predicted"/>
<evidence type="ECO:0000313" key="2">
    <source>
        <dbReference type="EMBL" id="AWN23892.1"/>
    </source>
</evidence>
<name>A0A2Z3JFU9_9DEIO</name>
<dbReference type="RefSeq" id="WP_109827620.1">
    <property type="nucleotide sequence ID" value="NZ_CP029494.1"/>
</dbReference>
<dbReference type="Pfam" id="PF12867">
    <property type="entry name" value="DinB_2"/>
    <property type="match status" value="1"/>
</dbReference>
<accession>A0A2Z3JFU9</accession>
<dbReference type="EMBL" id="CP029494">
    <property type="protein sequence ID" value="AWN23892.1"/>
    <property type="molecule type" value="Genomic_DNA"/>
</dbReference>
<sequence length="150" mass="16655">MRLLQTGSLPAADPKVGQALWTLNETRRRTLAMLEDGPPELDLDWRPAPEVSSAGDLLYHIAAIELDWLTSEVRQGDFPAGAAAWFPTDVRDEQGQLSRLEGEEMEQHLARLNWVRGELLATFLPTRSAPRRTDRAAAPPALHRAAILKA</sequence>
<feature type="domain" description="DinB-like" evidence="1">
    <location>
        <begin position="23"/>
        <end position="122"/>
    </location>
</feature>
<dbReference type="Gene3D" id="1.20.120.450">
    <property type="entry name" value="dinb family like domain"/>
    <property type="match status" value="1"/>
</dbReference>
<dbReference type="KEGG" id="dez:DKM44_12185"/>
<dbReference type="OrthoDB" id="2677844at2"/>
<evidence type="ECO:0000259" key="1">
    <source>
        <dbReference type="Pfam" id="PF12867"/>
    </source>
</evidence>
<dbReference type="AlphaFoldDB" id="A0A2Z3JFU9"/>
<organism evidence="2 3">
    <name type="scientific">Deinococcus irradiatisoli</name>
    <dbReference type="NCBI Taxonomy" id="2202254"/>
    <lineage>
        <taxon>Bacteria</taxon>
        <taxon>Thermotogati</taxon>
        <taxon>Deinococcota</taxon>
        <taxon>Deinococci</taxon>
        <taxon>Deinococcales</taxon>
        <taxon>Deinococcaceae</taxon>
        <taxon>Deinococcus</taxon>
    </lineage>
</organism>
<protein>
    <submittedName>
        <fullName evidence="2">Damage-inducible protein DinB</fullName>
    </submittedName>
</protein>
<gene>
    <name evidence="2" type="ORF">DKM44_12185</name>
</gene>
<dbReference type="Proteomes" id="UP000245368">
    <property type="component" value="Chromosome"/>
</dbReference>
<reference evidence="2 3" key="1">
    <citation type="submission" date="2018-05" db="EMBL/GenBank/DDBJ databases">
        <title>Complete Genome Sequence of Deinococcus sp. strain 17bor-2.</title>
        <authorList>
            <person name="Srinivasan S."/>
        </authorList>
    </citation>
    <scope>NUCLEOTIDE SEQUENCE [LARGE SCALE GENOMIC DNA]</scope>
    <source>
        <strain evidence="2 3">17bor-2</strain>
    </source>
</reference>
<evidence type="ECO:0000313" key="3">
    <source>
        <dbReference type="Proteomes" id="UP000245368"/>
    </source>
</evidence>
<dbReference type="InterPro" id="IPR034660">
    <property type="entry name" value="DinB/YfiT-like"/>
</dbReference>
<dbReference type="InterPro" id="IPR024775">
    <property type="entry name" value="DinB-like"/>
</dbReference>
<keyword evidence="3" id="KW-1185">Reference proteome</keyword>